<comment type="similarity">
    <text evidence="1">Belongs to the peptidase C48 family.</text>
</comment>
<dbReference type="SUPFAM" id="SSF54001">
    <property type="entry name" value="Cysteine proteinases"/>
    <property type="match status" value="1"/>
</dbReference>
<protein>
    <recommendedName>
        <fullName evidence="6">Ubiquitin-like protease family profile domain-containing protein</fullName>
    </recommendedName>
</protein>
<evidence type="ECO:0000256" key="5">
    <source>
        <dbReference type="SAM" id="MobiDB-lite"/>
    </source>
</evidence>
<dbReference type="PROSITE" id="PS50600">
    <property type="entry name" value="ULP_PROTEASE"/>
    <property type="match status" value="1"/>
</dbReference>
<dbReference type="PANTHER" id="PTHR48449:SF1">
    <property type="entry name" value="DUF1985 DOMAIN-CONTAINING PROTEIN"/>
    <property type="match status" value="1"/>
</dbReference>
<dbReference type="InterPro" id="IPR015410">
    <property type="entry name" value="DUF1985"/>
</dbReference>
<feature type="compositionally biased region" description="Basic and acidic residues" evidence="5">
    <location>
        <begin position="982"/>
        <end position="991"/>
    </location>
</feature>
<feature type="coiled-coil region" evidence="4">
    <location>
        <begin position="789"/>
        <end position="830"/>
    </location>
</feature>
<evidence type="ECO:0000256" key="1">
    <source>
        <dbReference type="ARBA" id="ARBA00005234"/>
    </source>
</evidence>
<dbReference type="PANTHER" id="PTHR48449">
    <property type="entry name" value="DUF1985 DOMAIN-CONTAINING PROTEIN"/>
    <property type="match status" value="1"/>
</dbReference>
<feature type="region of interest" description="Disordered" evidence="5">
    <location>
        <begin position="333"/>
        <end position="353"/>
    </location>
</feature>
<dbReference type="Proteomes" id="UP000712600">
    <property type="component" value="Unassembled WGS sequence"/>
</dbReference>
<dbReference type="Pfam" id="PF09331">
    <property type="entry name" value="DUF1985"/>
    <property type="match status" value="1"/>
</dbReference>
<reference evidence="7" key="1">
    <citation type="submission" date="2019-12" db="EMBL/GenBank/DDBJ databases">
        <title>Genome sequencing and annotation of Brassica cretica.</title>
        <authorList>
            <person name="Studholme D.J."/>
            <person name="Sarris P."/>
        </authorList>
    </citation>
    <scope>NUCLEOTIDE SEQUENCE</scope>
    <source>
        <strain evidence="7">PFS-109/04</strain>
        <tissue evidence="7">Leaf</tissue>
    </source>
</reference>
<sequence length="991" mass="112388">MEFLNPQSSFAAVSSVSARRAANRLILYRYGVGSGENREVGAAAYQIEERKTETPPPTKDQRLFAVNSYPTALRLNIYSKANVIGAVAACLQGLPDMGILLHSQFGKLFQLHVVRCQNSTKLIGSLLCRQLITICKFELWFTFGRHPLRFSLDEFHAVTGLNCGSFNVGDSEADEAPGPIMWNKLFDTTLGTVTVSHVLEMLRNPFLAGWKHVPLALIALVDGVVCCNNKTLKLTPRYVEMLGDIESFLAYPWGRESFLAILTCFLPPPVSKVIKDPVQAMRGPTACKDTVTILSVQDILVVKADATLSVHVDPIPEREQQMWLEEVEDDRRKKTGGRVLKDEKPGGGTVHRRNLRPRKPVVVICNDESSSGDGGPEGPPQTGGCTHEDLKPWFAEQLKKLSTEFKHQLCEMEKNICRRFWVPEATINKCQKRKANEDNHGQSKFQFSGGKRTRSLIRMAKKKQNRRLVVQEGENILMHFAPETATTHLKWYTQATKGDTPALFEREKCFENEYHNTRSLPFDENIADEGMRTPNAAEDSEEHTVPDFKNTRTQSTAPQDSTLSHSFTEHSRTQEQEHKNTRARERKKWNELFSSLSHAPPLPLQRSDALAKGIGLLFFIQIYSDHWVGLCINLLTAKVTILDSYILHSGTIEEVDAHMAPLISSLAYILEQYVGYTIHHVKEGQRYYSWSRLVGIYHNRKTGDCGTFAAKFIEMHANGDGKEEMSQITDKIIDRFREKYAMDCYEEFVGDFRVANEGLMKLGTDEQGMSYYECKEFEDDGFHIRHRCFNAIEEELEELKEEVVDQAKSRMKMEDEIKEVREEINLLKESVKCPWTNVFVGKTNQEDTSVREYNTKFLGGGLLDKHDEATWIKMYRDGLREDIRSGIGTTVFSTIDEIMQAALDVEEGESPCDSNGSDTESDDSGSDESGRRPKKKARTEKNHNDNREDEDHDVEQENETSADTENEWSLPDPVEGSDDESDSKVDLKDYQ</sequence>
<accession>A0A8S9PEG1</accession>
<evidence type="ECO:0000256" key="4">
    <source>
        <dbReference type="SAM" id="Coils"/>
    </source>
</evidence>
<dbReference type="GO" id="GO:0008234">
    <property type="term" value="F:cysteine-type peptidase activity"/>
    <property type="evidence" value="ECO:0007669"/>
    <property type="project" value="InterPro"/>
</dbReference>
<name>A0A8S9PEG1_BRACR</name>
<evidence type="ECO:0000259" key="6">
    <source>
        <dbReference type="PROSITE" id="PS50600"/>
    </source>
</evidence>
<comment type="caution">
    <text evidence="7">The sequence shown here is derived from an EMBL/GenBank/DDBJ whole genome shotgun (WGS) entry which is preliminary data.</text>
</comment>
<dbReference type="Pfam" id="PF02902">
    <property type="entry name" value="Peptidase_C48"/>
    <property type="match status" value="1"/>
</dbReference>
<feature type="compositionally biased region" description="Basic and acidic residues" evidence="5">
    <location>
        <begin position="567"/>
        <end position="583"/>
    </location>
</feature>
<evidence type="ECO:0000256" key="3">
    <source>
        <dbReference type="ARBA" id="ARBA00022801"/>
    </source>
</evidence>
<keyword evidence="3" id="KW-0378">Hydrolase</keyword>
<feature type="region of interest" description="Disordered" evidence="5">
    <location>
        <begin position="433"/>
        <end position="452"/>
    </location>
</feature>
<dbReference type="InterPro" id="IPR038765">
    <property type="entry name" value="Papain-like_cys_pep_sf"/>
</dbReference>
<feature type="region of interest" description="Disordered" evidence="5">
    <location>
        <begin position="365"/>
        <end position="388"/>
    </location>
</feature>
<feature type="compositionally biased region" description="Polar residues" evidence="5">
    <location>
        <begin position="551"/>
        <end position="566"/>
    </location>
</feature>
<dbReference type="Gene3D" id="3.40.395.10">
    <property type="entry name" value="Adenoviral Proteinase, Chain A"/>
    <property type="match status" value="1"/>
</dbReference>
<keyword evidence="2" id="KW-0645">Protease</keyword>
<keyword evidence="4" id="KW-0175">Coiled coil</keyword>
<feature type="compositionally biased region" description="Acidic residues" evidence="5">
    <location>
        <begin position="947"/>
        <end position="966"/>
    </location>
</feature>
<dbReference type="GO" id="GO:0006508">
    <property type="term" value="P:proteolysis"/>
    <property type="evidence" value="ECO:0007669"/>
    <property type="project" value="UniProtKB-KW"/>
</dbReference>
<proteinExistence type="inferred from homology"/>
<dbReference type="InterPro" id="IPR003653">
    <property type="entry name" value="Peptidase_C48_C"/>
</dbReference>
<evidence type="ECO:0000313" key="7">
    <source>
        <dbReference type="EMBL" id="KAF3511782.1"/>
    </source>
</evidence>
<gene>
    <name evidence="7" type="ORF">F2Q69_00006361</name>
</gene>
<evidence type="ECO:0000256" key="2">
    <source>
        <dbReference type="ARBA" id="ARBA00022670"/>
    </source>
</evidence>
<feature type="region of interest" description="Disordered" evidence="5">
    <location>
        <begin position="906"/>
        <end position="991"/>
    </location>
</feature>
<feature type="region of interest" description="Disordered" evidence="5">
    <location>
        <begin position="536"/>
        <end position="584"/>
    </location>
</feature>
<organism evidence="7 8">
    <name type="scientific">Brassica cretica</name>
    <name type="common">Mustard</name>
    <dbReference type="NCBI Taxonomy" id="69181"/>
    <lineage>
        <taxon>Eukaryota</taxon>
        <taxon>Viridiplantae</taxon>
        <taxon>Streptophyta</taxon>
        <taxon>Embryophyta</taxon>
        <taxon>Tracheophyta</taxon>
        <taxon>Spermatophyta</taxon>
        <taxon>Magnoliopsida</taxon>
        <taxon>eudicotyledons</taxon>
        <taxon>Gunneridae</taxon>
        <taxon>Pentapetalae</taxon>
        <taxon>rosids</taxon>
        <taxon>malvids</taxon>
        <taxon>Brassicales</taxon>
        <taxon>Brassicaceae</taxon>
        <taxon>Brassiceae</taxon>
        <taxon>Brassica</taxon>
    </lineage>
</organism>
<evidence type="ECO:0000313" key="8">
    <source>
        <dbReference type="Proteomes" id="UP000712600"/>
    </source>
</evidence>
<feature type="domain" description="Ubiquitin-like protease family profile" evidence="6">
    <location>
        <begin position="493"/>
        <end position="716"/>
    </location>
</feature>
<dbReference type="AlphaFoldDB" id="A0A8S9PEG1"/>
<dbReference type="EMBL" id="QGKX02001521">
    <property type="protein sequence ID" value="KAF3511782.1"/>
    <property type="molecule type" value="Genomic_DNA"/>
</dbReference>